<proteinExistence type="predicted"/>
<keyword evidence="3" id="KW-1185">Reference proteome</keyword>
<dbReference type="RefSeq" id="WP_120750206.1">
    <property type="nucleotide sequence ID" value="NZ_RBAH01000023.1"/>
</dbReference>
<dbReference type="Proteomes" id="UP000282311">
    <property type="component" value="Unassembled WGS sequence"/>
</dbReference>
<protein>
    <submittedName>
        <fullName evidence="2">DUF2213 domain-containing protein</fullName>
    </submittedName>
</protein>
<dbReference type="InterPro" id="IPR016913">
    <property type="entry name" value="UCP029215"/>
</dbReference>
<reference evidence="2 3" key="1">
    <citation type="journal article" date="2007" name="Int. J. Syst. Evol. Microbiol.">
        <title>Paenibacillus ginsengarvi sp. nov., isolated from soil from ginseng cultivation.</title>
        <authorList>
            <person name="Yoon M.H."/>
            <person name="Ten L.N."/>
            <person name="Im W.T."/>
        </authorList>
    </citation>
    <scope>NUCLEOTIDE SEQUENCE [LARGE SCALE GENOMIC DNA]</scope>
    <source>
        <strain evidence="2 3">KCTC 13059</strain>
    </source>
</reference>
<gene>
    <name evidence="2" type="ORF">D7M11_26090</name>
</gene>
<feature type="compositionally biased region" description="Basic and acidic residues" evidence="1">
    <location>
        <begin position="393"/>
        <end position="419"/>
    </location>
</feature>
<dbReference type="AlphaFoldDB" id="A0A3B0BQE7"/>
<name>A0A3B0BQE7_9BACL</name>
<feature type="region of interest" description="Disordered" evidence="1">
    <location>
        <begin position="281"/>
        <end position="337"/>
    </location>
</feature>
<feature type="region of interest" description="Disordered" evidence="1">
    <location>
        <begin position="359"/>
        <end position="426"/>
    </location>
</feature>
<evidence type="ECO:0000313" key="2">
    <source>
        <dbReference type="EMBL" id="RKN75010.1"/>
    </source>
</evidence>
<accession>A0A3B0BQE7</accession>
<evidence type="ECO:0000256" key="1">
    <source>
        <dbReference type="SAM" id="MobiDB-lite"/>
    </source>
</evidence>
<evidence type="ECO:0000313" key="3">
    <source>
        <dbReference type="Proteomes" id="UP000282311"/>
    </source>
</evidence>
<comment type="caution">
    <text evidence="2">The sequence shown here is derived from an EMBL/GenBank/DDBJ whole genome shotgun (WGS) entry which is preliminary data.</text>
</comment>
<organism evidence="2 3">
    <name type="scientific">Paenibacillus ginsengarvi</name>
    <dbReference type="NCBI Taxonomy" id="400777"/>
    <lineage>
        <taxon>Bacteria</taxon>
        <taxon>Bacillati</taxon>
        <taxon>Bacillota</taxon>
        <taxon>Bacilli</taxon>
        <taxon>Bacillales</taxon>
        <taxon>Paenibacillaceae</taxon>
        <taxon>Paenibacillus</taxon>
    </lineage>
</organism>
<dbReference type="EMBL" id="RBAH01000023">
    <property type="protein sequence ID" value="RKN75010.1"/>
    <property type="molecule type" value="Genomic_DNA"/>
</dbReference>
<dbReference type="OrthoDB" id="9813763at2"/>
<sequence>MPNMIMDARQYYGSQFSKNLTFTPEGFLIALNVPIARTGWYDYLASEIGAGGDDVVRVYRSPDEVLHPAAIASFEGKPVSDDHPYDAVTSENASRIAKGTVQNVRQGKGEDNDLLVADLVIYDKRLIDEVQSGKREVSAGYTCNYVDNGDGTYCQKDIRGNHVAVVAAGRAGDRVAIKDSKPKEEKGASKMPKIALPRKKSRFTDMLAAVGLKQFAADAEPEEIMDAVETLAEERKGAADEFPPEAEKKDTPAADTDPAIQALSEQVNKLTELVTAMVAGAKKEADPLDSIEAEINRLEGDEVDPEASVTIPADEMIDDSEPGPVSDPDERPKSSLDSAYKVAALRAIKPIIAAIADPAERKKAADAALASLKGRPPAKNTYAEMNKSRKKTQAADKQADKTQAVDHSDLGRQIAEKYNPHYKKQA</sequence>
<dbReference type="PIRSF" id="PIRSF029215">
    <property type="entry name" value="UCP029215"/>
    <property type="match status" value="1"/>
</dbReference>
<dbReference type="Pfam" id="PF09979">
    <property type="entry name" value="DUF2213"/>
    <property type="match status" value="1"/>
</dbReference>